<dbReference type="PANTHER" id="PTHR13696">
    <property type="entry name" value="P-LOOP CONTAINING NUCLEOSIDE TRIPHOSPHATE HYDROLASE"/>
    <property type="match status" value="1"/>
</dbReference>
<dbReference type="EMBL" id="QWLB01000020">
    <property type="protein sequence ID" value="RIH92425.1"/>
    <property type="molecule type" value="Genomic_DNA"/>
</dbReference>
<dbReference type="InterPro" id="IPR027417">
    <property type="entry name" value="P-loop_NTPase"/>
</dbReference>
<proteinExistence type="predicted"/>
<accession>A0A399F9P6</accession>
<dbReference type="CDD" id="cd02042">
    <property type="entry name" value="ParAB_family"/>
    <property type="match status" value="1"/>
</dbReference>
<dbReference type="InterPro" id="IPR050678">
    <property type="entry name" value="DNA_Partitioning_ATPase"/>
</dbReference>
<comment type="caution">
    <text evidence="2">The sequence shown here is derived from an EMBL/GenBank/DDBJ whole genome shotgun (WGS) entry which is preliminary data.</text>
</comment>
<dbReference type="OrthoDB" id="9773088at2"/>
<evidence type="ECO:0000313" key="2">
    <source>
        <dbReference type="EMBL" id="RIH92425.1"/>
    </source>
</evidence>
<organism evidence="2 3">
    <name type="scientific">Meiothermus granaticius NBRC 107808</name>
    <dbReference type="NCBI Taxonomy" id="1227551"/>
    <lineage>
        <taxon>Bacteria</taxon>
        <taxon>Thermotogati</taxon>
        <taxon>Deinococcota</taxon>
        <taxon>Deinococci</taxon>
        <taxon>Thermales</taxon>
        <taxon>Thermaceae</taxon>
        <taxon>Meiothermus</taxon>
    </lineage>
</organism>
<evidence type="ECO:0000313" key="3">
    <source>
        <dbReference type="Proteomes" id="UP000266178"/>
    </source>
</evidence>
<gene>
    <name evidence="2" type="ORF">Mgrana_01721</name>
</gene>
<dbReference type="RefSeq" id="WP_119357211.1">
    <property type="nucleotide sequence ID" value="NZ_BJXM01000011.1"/>
</dbReference>
<dbReference type="Pfam" id="PF01656">
    <property type="entry name" value="CbiA"/>
    <property type="match status" value="1"/>
</dbReference>
<reference evidence="2 3" key="1">
    <citation type="submission" date="2018-08" db="EMBL/GenBank/DDBJ databases">
        <title>Meiothermus granaticius genome AF-68 sequencing project.</title>
        <authorList>
            <person name="Da Costa M.S."/>
            <person name="Albuquerque L."/>
            <person name="Raposo P."/>
            <person name="Froufe H.J.C."/>
            <person name="Barroso C.S."/>
            <person name="Egas C."/>
        </authorList>
    </citation>
    <scope>NUCLEOTIDE SEQUENCE [LARGE SCALE GENOMIC DNA]</scope>
    <source>
        <strain evidence="2 3">AF-68</strain>
    </source>
</reference>
<dbReference type="InterPro" id="IPR002586">
    <property type="entry name" value="CobQ/CobB/MinD/ParA_Nub-bd_dom"/>
</dbReference>
<protein>
    <submittedName>
        <fullName evidence="2">Iron-sulfur cluster carrier protein</fullName>
    </submittedName>
</protein>
<dbReference type="AlphaFoldDB" id="A0A399F9P6"/>
<dbReference type="SUPFAM" id="SSF52540">
    <property type="entry name" value="P-loop containing nucleoside triphosphate hydrolases"/>
    <property type="match status" value="1"/>
</dbReference>
<keyword evidence="3" id="KW-1185">Reference proteome</keyword>
<sequence>MRLLVTSLKGGVGKTTTAVHLAAFLQTQGPTLLVDADPAEGALIWARQGAGLPFEVVSPEEARPKRYSHVVIDTRGHPKGKTLREYGDKADRVIIPTTPGALSLVSLEQFLKELGDLPVKALVTMVPPFPSLDGLRTLNYLRAKRIPHFRTVIRRLAAYEKAVVAGSVVQQVHDPRAERAWEDYLAVGRELLGR</sequence>
<feature type="domain" description="CobQ/CobB/MinD/ParA nucleotide binding" evidence="1">
    <location>
        <begin position="4"/>
        <end position="40"/>
    </location>
</feature>
<evidence type="ECO:0000259" key="1">
    <source>
        <dbReference type="Pfam" id="PF01656"/>
    </source>
</evidence>
<dbReference type="Gene3D" id="3.40.50.300">
    <property type="entry name" value="P-loop containing nucleotide triphosphate hydrolases"/>
    <property type="match status" value="1"/>
</dbReference>
<dbReference type="Proteomes" id="UP000266178">
    <property type="component" value="Unassembled WGS sequence"/>
</dbReference>
<name>A0A399F9P6_9DEIN</name>
<dbReference type="PANTHER" id="PTHR13696:SF96">
    <property type="entry name" value="COBQ_COBB_MIND_PARA NUCLEOTIDE BINDING DOMAIN-CONTAINING PROTEIN"/>
    <property type="match status" value="1"/>
</dbReference>